<gene>
    <name evidence="1" type="ORF">C9994_00215</name>
</gene>
<proteinExistence type="predicted"/>
<dbReference type="AlphaFoldDB" id="A0A2T4DW62"/>
<sequence>MNKDKIYHRFDFQSVFVATKEFIDKYNERHSKLTEKLNANHRATCELIVRLYLKQLNNLEKNYDITIDHVQGFKTYNASLASCKGCTVRTILNHKARLKKAGFILAEERRGAQGIELWLNAEILFPIQKFAKEATGKKLKNKPETAISTSKGKNFRPLVHVPHEQENNNSSVDELKGVHPKAHQSELPKGELTRTIHEPHMNTGENAKSVPESSEISSGTDRISLLFLIRQFWEFSRKLLFPDLILSEPEQSDIMNMIWASVYMKLNSSLSKEEWLKYHEQAIERVIMVRKWLDKSPNHWVPPPHVYFSPNNNKNDFQKTLKWLVKREILKIEISQQLMLQKIQNEHRLHTQGKGRHKHLSRLQLFRLQEQRLSRMNDPELLNAYYLYIRRKF</sequence>
<protein>
    <submittedName>
        <fullName evidence="1">Uncharacterized protein</fullName>
    </submittedName>
</protein>
<organism evidence="1 2">
    <name type="scientific">Marivirga lumbricoides</name>
    <dbReference type="NCBI Taxonomy" id="1046115"/>
    <lineage>
        <taxon>Bacteria</taxon>
        <taxon>Pseudomonadati</taxon>
        <taxon>Bacteroidota</taxon>
        <taxon>Cytophagia</taxon>
        <taxon>Cytophagales</taxon>
        <taxon>Marivirgaceae</taxon>
        <taxon>Marivirga</taxon>
    </lineage>
</organism>
<accession>A0A2T4DW62</accession>
<reference evidence="1 2" key="1">
    <citation type="submission" date="2018-03" db="EMBL/GenBank/DDBJ databases">
        <title>Cross-interface Injection: A General Nanoliter Liquid Handling Method Applied to Single Cells Genome Amplification Automated Nanoliter Liquid Handling Applied to Single Cell Multiple Displacement Amplification.</title>
        <authorList>
            <person name="Yun J."/>
            <person name="Xu P."/>
            <person name="Xu J."/>
            <person name="Dai X."/>
            <person name="Wang Y."/>
            <person name="Zheng X."/>
            <person name="Cao C."/>
            <person name="Yi Q."/>
            <person name="Zhu Y."/>
            <person name="Wang L."/>
            <person name="Dong Z."/>
            <person name="Huang Y."/>
            <person name="Huang L."/>
            <person name="Du W."/>
        </authorList>
    </citation>
    <scope>NUCLEOTIDE SEQUENCE [LARGE SCALE GENOMIC DNA]</scope>
    <source>
        <strain evidence="1 2">Z-D1-2</strain>
    </source>
</reference>
<comment type="caution">
    <text evidence="1">The sequence shown here is derived from an EMBL/GenBank/DDBJ whole genome shotgun (WGS) entry which is preliminary data.</text>
</comment>
<dbReference type="Proteomes" id="UP000240608">
    <property type="component" value="Unassembled WGS sequence"/>
</dbReference>
<evidence type="ECO:0000313" key="1">
    <source>
        <dbReference type="EMBL" id="PTB98016.1"/>
    </source>
</evidence>
<evidence type="ECO:0000313" key="2">
    <source>
        <dbReference type="Proteomes" id="UP000240608"/>
    </source>
</evidence>
<name>A0A2T4DW62_9BACT</name>
<dbReference type="EMBL" id="PYVU01000001">
    <property type="protein sequence ID" value="PTB98016.1"/>
    <property type="molecule type" value="Genomic_DNA"/>
</dbReference>